<keyword evidence="8" id="KW-0997">Cell inner membrane</keyword>
<feature type="domain" description="ABC transporter" evidence="9">
    <location>
        <begin position="2"/>
        <end position="237"/>
    </location>
</feature>
<reference evidence="11 12" key="1">
    <citation type="journal article" date="2011" name="EMBO J.">
        <title>Structural diversity of bacterial flagellar motors.</title>
        <authorList>
            <person name="Chen S."/>
            <person name="Beeby M."/>
            <person name="Murphy G.E."/>
            <person name="Leadbetter J.R."/>
            <person name="Hendrixson D.R."/>
            <person name="Briegel A."/>
            <person name="Li Z."/>
            <person name="Shi J."/>
            <person name="Tocheva E.I."/>
            <person name="Muller A."/>
            <person name="Dobro M.J."/>
            <person name="Jensen G.J."/>
        </authorList>
    </citation>
    <scope>NUCLEOTIDE SEQUENCE [LARGE SCALE GENOMIC DNA]</scope>
    <source>
        <strain evidence="11 12">DSM 6540</strain>
    </source>
</reference>
<dbReference type="PROSITE" id="PS51371">
    <property type="entry name" value="CBS"/>
    <property type="match status" value="1"/>
</dbReference>
<dbReference type="InterPro" id="IPR000644">
    <property type="entry name" value="CBS_dom"/>
</dbReference>
<evidence type="ECO:0000256" key="4">
    <source>
        <dbReference type="ARBA" id="ARBA00022741"/>
    </source>
</evidence>
<evidence type="ECO:0000256" key="3">
    <source>
        <dbReference type="ARBA" id="ARBA00022737"/>
    </source>
</evidence>
<name>F7NHU3_9FIRM</name>
<dbReference type="InterPro" id="IPR005892">
    <property type="entry name" value="Gly-betaine_transp_ATP-bd"/>
</dbReference>
<dbReference type="GO" id="GO:0006865">
    <property type="term" value="P:amino acid transport"/>
    <property type="evidence" value="ECO:0007669"/>
    <property type="project" value="UniProtKB-UniRule"/>
</dbReference>
<evidence type="ECO:0000256" key="6">
    <source>
        <dbReference type="ARBA" id="ARBA00023122"/>
    </source>
</evidence>
<dbReference type="GO" id="GO:0015418">
    <property type="term" value="F:ABC-type quaternary ammonium compound transporting activity"/>
    <property type="evidence" value="ECO:0007669"/>
    <property type="project" value="UniProtKB-EC"/>
</dbReference>
<dbReference type="Gene3D" id="3.40.50.300">
    <property type="entry name" value="P-loop containing nucleotide triphosphate hydrolases"/>
    <property type="match status" value="1"/>
</dbReference>
<dbReference type="OrthoDB" id="9780431at2"/>
<evidence type="ECO:0000256" key="8">
    <source>
        <dbReference type="RuleBase" id="RU369116"/>
    </source>
</evidence>
<keyword evidence="8" id="KW-1003">Cell membrane</keyword>
<evidence type="ECO:0000256" key="7">
    <source>
        <dbReference type="PROSITE-ProRule" id="PRU00703"/>
    </source>
</evidence>
<dbReference type="Proteomes" id="UP000003240">
    <property type="component" value="Unassembled WGS sequence"/>
</dbReference>
<dbReference type="GO" id="GO:0005524">
    <property type="term" value="F:ATP binding"/>
    <property type="evidence" value="ECO:0007669"/>
    <property type="project" value="UniProtKB-UniRule"/>
</dbReference>
<dbReference type="SMART" id="SM00382">
    <property type="entry name" value="AAA"/>
    <property type="match status" value="1"/>
</dbReference>
<comment type="catalytic activity">
    <reaction evidence="8">
        <text>a quaternary ammonium(out) + ATP + H2O = a quaternary ammonium(in) + ADP + phosphate + H(+)</text>
        <dbReference type="Rhea" id="RHEA:11036"/>
        <dbReference type="ChEBI" id="CHEBI:15377"/>
        <dbReference type="ChEBI" id="CHEBI:15378"/>
        <dbReference type="ChEBI" id="CHEBI:30616"/>
        <dbReference type="ChEBI" id="CHEBI:35267"/>
        <dbReference type="ChEBI" id="CHEBI:43474"/>
        <dbReference type="ChEBI" id="CHEBI:456216"/>
    </reaction>
</comment>
<dbReference type="PANTHER" id="PTHR43117:SF4">
    <property type="entry name" value="OSMOPROTECTANT IMPORT ATP-BINDING PROTEIN OSMV"/>
    <property type="match status" value="1"/>
</dbReference>
<evidence type="ECO:0000256" key="1">
    <source>
        <dbReference type="ARBA" id="ARBA00005417"/>
    </source>
</evidence>
<dbReference type="GO" id="GO:0016887">
    <property type="term" value="F:ATP hydrolysis activity"/>
    <property type="evidence" value="ECO:0007669"/>
    <property type="project" value="UniProtKB-UniRule"/>
</dbReference>
<dbReference type="STRING" id="1009370.ALO_08203"/>
<comment type="caution">
    <text evidence="11">The sequence shown here is derived from an EMBL/GenBank/DDBJ whole genome shotgun (WGS) entry which is preliminary data.</text>
</comment>
<keyword evidence="12" id="KW-1185">Reference proteome</keyword>
<dbReference type="Gene3D" id="3.10.580.10">
    <property type="entry name" value="CBS-domain"/>
    <property type="match status" value="1"/>
</dbReference>
<dbReference type="InterPro" id="IPR003593">
    <property type="entry name" value="AAA+_ATPase"/>
</dbReference>
<dbReference type="GO" id="GO:0005886">
    <property type="term" value="C:plasma membrane"/>
    <property type="evidence" value="ECO:0007669"/>
    <property type="project" value="UniProtKB-SubCell"/>
</dbReference>
<dbReference type="PROSITE" id="PS50893">
    <property type="entry name" value="ABC_TRANSPORTER_2"/>
    <property type="match status" value="1"/>
</dbReference>
<dbReference type="EC" id="7.6.2.9" evidence="8"/>
<evidence type="ECO:0000259" key="10">
    <source>
        <dbReference type="PROSITE" id="PS51371"/>
    </source>
</evidence>
<keyword evidence="8" id="KW-0472">Membrane</keyword>
<evidence type="ECO:0000256" key="5">
    <source>
        <dbReference type="ARBA" id="ARBA00022840"/>
    </source>
</evidence>
<dbReference type="InterPro" id="IPR046342">
    <property type="entry name" value="CBS_dom_sf"/>
</dbReference>
<dbReference type="RefSeq" id="WP_004573230.1">
    <property type="nucleotide sequence ID" value="NZ_AFGF01000056.1"/>
</dbReference>
<dbReference type="Pfam" id="PF00005">
    <property type="entry name" value="ABC_tran"/>
    <property type="match status" value="1"/>
</dbReference>
<dbReference type="NCBIfam" id="TIGR01186">
    <property type="entry name" value="proV"/>
    <property type="match status" value="1"/>
</dbReference>
<sequence>MIQFKGISKTYHNGQEVLQEINLQISEGEIVVLIGPSGCGKTTTLKMINRLIEPSRGKIYIQGRDISQENPVNLRRDIGYVIQHIGLIPHMTIRDNVALVPKLKKWPVDQYYNRVSELMRMVNLDPDIYGSRYPAELSGGQQQRIGVIRAMAADPPIILMDEPFSALDPISREQLQDELVQLQEKIHKTVIFVTHDIDEALKIANRICIMNKGRIVQFDTPEQILRHPADEFVKNFIGENRLNRQAVYPPITEVMVKPIASRPSRGLAEAILLMHRHKVDTLLVVDKDNKLMGKASIWDIHSHYQNETMTLQDVLQEVPLVLEATQSLAEAVHLISKNGIAFLPVVDQDRRLLGAITRASLVNVMSAHLGEH</sequence>
<dbReference type="InterPro" id="IPR017871">
    <property type="entry name" value="ABC_transporter-like_CS"/>
</dbReference>
<organism evidence="11 12">
    <name type="scientific">Acetonema longum DSM 6540</name>
    <dbReference type="NCBI Taxonomy" id="1009370"/>
    <lineage>
        <taxon>Bacteria</taxon>
        <taxon>Bacillati</taxon>
        <taxon>Bacillota</taxon>
        <taxon>Negativicutes</taxon>
        <taxon>Acetonemataceae</taxon>
        <taxon>Acetonema</taxon>
    </lineage>
</organism>
<proteinExistence type="inferred from homology"/>
<dbReference type="PANTHER" id="PTHR43117">
    <property type="entry name" value="OSMOPROTECTANT IMPORT ATP-BINDING PROTEIN OSMV"/>
    <property type="match status" value="1"/>
</dbReference>
<keyword evidence="2 8" id="KW-0813">Transport</keyword>
<feature type="domain" description="CBS" evidence="10">
    <location>
        <begin position="309"/>
        <end position="372"/>
    </location>
</feature>
<dbReference type="GO" id="GO:0031460">
    <property type="term" value="P:glycine betaine transport"/>
    <property type="evidence" value="ECO:0007669"/>
    <property type="project" value="InterPro"/>
</dbReference>
<evidence type="ECO:0000313" key="11">
    <source>
        <dbReference type="EMBL" id="EGO64468.1"/>
    </source>
</evidence>
<keyword evidence="5 8" id="KW-0067">ATP-binding</keyword>
<dbReference type="eggNOG" id="COG1125">
    <property type="taxonomic scope" value="Bacteria"/>
</dbReference>
<dbReference type="AlphaFoldDB" id="F7NHU3"/>
<dbReference type="InterPro" id="IPR003439">
    <property type="entry name" value="ABC_transporter-like_ATP-bd"/>
</dbReference>
<comment type="subunit">
    <text evidence="8">The complex is probably composed of two ATP-binding proteins, two transmembrane proteins and a solute-binding protein.</text>
</comment>
<dbReference type="InterPro" id="IPR027417">
    <property type="entry name" value="P-loop_NTPase"/>
</dbReference>
<dbReference type="FunFam" id="3.40.50.300:FF:000425">
    <property type="entry name" value="Probable ABC transporter, ATP-binding subunit"/>
    <property type="match status" value="1"/>
</dbReference>
<evidence type="ECO:0000256" key="2">
    <source>
        <dbReference type="ARBA" id="ARBA00022448"/>
    </source>
</evidence>
<comment type="subcellular location">
    <subcellularLocation>
        <location evidence="8">Cell inner membrane</location>
        <topology evidence="8">Peripheral membrane protein</topology>
    </subcellularLocation>
</comment>
<gene>
    <name evidence="11" type="ORF">ALO_08203</name>
</gene>
<accession>F7NHU3</accession>
<dbReference type="Pfam" id="PF00571">
    <property type="entry name" value="CBS"/>
    <property type="match status" value="2"/>
</dbReference>
<evidence type="ECO:0000313" key="12">
    <source>
        <dbReference type="Proteomes" id="UP000003240"/>
    </source>
</evidence>
<evidence type="ECO:0000259" key="9">
    <source>
        <dbReference type="PROSITE" id="PS50893"/>
    </source>
</evidence>
<dbReference type="SUPFAM" id="SSF54631">
    <property type="entry name" value="CBS-domain pair"/>
    <property type="match status" value="1"/>
</dbReference>
<dbReference type="SUPFAM" id="SSF52540">
    <property type="entry name" value="P-loop containing nucleoside triphosphate hydrolases"/>
    <property type="match status" value="1"/>
</dbReference>
<keyword evidence="6 7" id="KW-0129">CBS domain</keyword>
<dbReference type="PROSITE" id="PS00211">
    <property type="entry name" value="ABC_TRANSPORTER_1"/>
    <property type="match status" value="1"/>
</dbReference>
<dbReference type="EMBL" id="AFGF01000056">
    <property type="protein sequence ID" value="EGO64468.1"/>
    <property type="molecule type" value="Genomic_DNA"/>
</dbReference>
<keyword evidence="4 8" id="KW-0547">Nucleotide-binding</keyword>
<comment type="similarity">
    <text evidence="1 8">Belongs to the ABC transporter superfamily.</text>
</comment>
<dbReference type="SMART" id="SM00116">
    <property type="entry name" value="CBS"/>
    <property type="match status" value="2"/>
</dbReference>
<keyword evidence="3" id="KW-0677">Repeat</keyword>
<protein>
    <recommendedName>
        <fullName evidence="8">Quaternary amine transport ATP-binding protein</fullName>
        <ecNumber evidence="8">7.6.2.9</ecNumber>
    </recommendedName>
</protein>